<proteinExistence type="predicted"/>
<name>A0ACD5VJ60_AVESA</name>
<keyword evidence="2" id="KW-1185">Reference proteome</keyword>
<sequence>MPSCCWFLVFIIWARWLPPMLAGGAQVQPGGNCSSSPKRCGNLTISDPFWLADIETGRSCRSGLPDFEVVCFNNNTPVILSNVLYGFAIINITYEERSLQAIDLGMLKLLHAANSCDIIPNWNTSARLDRSFQISDINLDLILYNCTEAARLDGRTLVETKMGCVNQHKVFASLGGHYGETSDDDSYVVEGCHTRVLPVMGWSSGQANASDYELLISYGFLMTWELPPPVLTGI</sequence>
<protein>
    <submittedName>
        <fullName evidence="1">Uncharacterized protein</fullName>
    </submittedName>
</protein>
<dbReference type="EnsemblPlants" id="AVESA.00010b.r2.3CG0454290.1">
    <property type="protein sequence ID" value="AVESA.00010b.r2.3CG0454290.1.CDS"/>
    <property type="gene ID" value="AVESA.00010b.r2.3CG0454290"/>
</dbReference>
<accession>A0ACD5VJ60</accession>
<evidence type="ECO:0000313" key="2">
    <source>
        <dbReference type="Proteomes" id="UP001732700"/>
    </source>
</evidence>
<reference evidence="1" key="2">
    <citation type="submission" date="2025-09" db="UniProtKB">
        <authorList>
            <consortium name="EnsemblPlants"/>
        </authorList>
    </citation>
    <scope>IDENTIFICATION</scope>
</reference>
<dbReference type="Proteomes" id="UP001732700">
    <property type="component" value="Chromosome 3C"/>
</dbReference>
<reference evidence="1" key="1">
    <citation type="submission" date="2021-05" db="EMBL/GenBank/DDBJ databases">
        <authorList>
            <person name="Scholz U."/>
            <person name="Mascher M."/>
            <person name="Fiebig A."/>
        </authorList>
    </citation>
    <scope>NUCLEOTIDE SEQUENCE [LARGE SCALE GENOMIC DNA]</scope>
</reference>
<evidence type="ECO:0000313" key="1">
    <source>
        <dbReference type="EnsemblPlants" id="AVESA.00010b.r2.3CG0454290.1.CDS"/>
    </source>
</evidence>
<organism evidence="1 2">
    <name type="scientific">Avena sativa</name>
    <name type="common">Oat</name>
    <dbReference type="NCBI Taxonomy" id="4498"/>
    <lineage>
        <taxon>Eukaryota</taxon>
        <taxon>Viridiplantae</taxon>
        <taxon>Streptophyta</taxon>
        <taxon>Embryophyta</taxon>
        <taxon>Tracheophyta</taxon>
        <taxon>Spermatophyta</taxon>
        <taxon>Magnoliopsida</taxon>
        <taxon>Liliopsida</taxon>
        <taxon>Poales</taxon>
        <taxon>Poaceae</taxon>
        <taxon>BOP clade</taxon>
        <taxon>Pooideae</taxon>
        <taxon>Poodae</taxon>
        <taxon>Poeae</taxon>
        <taxon>Poeae Chloroplast Group 1 (Aveneae type)</taxon>
        <taxon>Aveninae</taxon>
        <taxon>Avena</taxon>
    </lineage>
</organism>